<reference evidence="3" key="1">
    <citation type="submission" date="2016-11" db="UniProtKB">
        <authorList>
            <consortium name="WormBaseParasite"/>
        </authorList>
    </citation>
    <scope>IDENTIFICATION</scope>
</reference>
<dbReference type="Proteomes" id="UP000095281">
    <property type="component" value="Unplaced"/>
</dbReference>
<name>A0A1I8B0W5_MELHA</name>
<evidence type="ECO:0000313" key="2">
    <source>
        <dbReference type="Proteomes" id="UP000095281"/>
    </source>
</evidence>
<keyword evidence="2" id="KW-1185">Reference proteome</keyword>
<organism evidence="2 3">
    <name type="scientific">Meloidogyne hapla</name>
    <name type="common">Root-knot nematode worm</name>
    <dbReference type="NCBI Taxonomy" id="6305"/>
    <lineage>
        <taxon>Eukaryota</taxon>
        <taxon>Metazoa</taxon>
        <taxon>Ecdysozoa</taxon>
        <taxon>Nematoda</taxon>
        <taxon>Chromadorea</taxon>
        <taxon>Rhabditida</taxon>
        <taxon>Tylenchina</taxon>
        <taxon>Tylenchomorpha</taxon>
        <taxon>Tylenchoidea</taxon>
        <taxon>Meloidogynidae</taxon>
        <taxon>Meloidogyninae</taxon>
        <taxon>Meloidogyne</taxon>
    </lineage>
</organism>
<dbReference type="AlphaFoldDB" id="A0A1I8B0W5"/>
<dbReference type="InterPro" id="IPR036047">
    <property type="entry name" value="F-box-like_dom_sf"/>
</dbReference>
<protein>
    <submittedName>
        <fullName evidence="3">F-box domain-containing protein</fullName>
    </submittedName>
</protein>
<dbReference type="WBParaSite" id="MhA1_Contig1229.frz3.gene8">
    <property type="protein sequence ID" value="MhA1_Contig1229.frz3.gene8"/>
    <property type="gene ID" value="MhA1_Contig1229.frz3.gene8"/>
</dbReference>
<evidence type="ECO:0000259" key="1">
    <source>
        <dbReference type="PROSITE" id="PS50181"/>
    </source>
</evidence>
<dbReference type="InterPro" id="IPR001810">
    <property type="entry name" value="F-box_dom"/>
</dbReference>
<sequence length="258" mass="30918">MYSLPTEVQFDVFKYLNFNQLFSIKQTNLYFRNFINEYENKFARMEFDTISNCIFLENNSQLIKPLPEAFDFSVTRQLEDKWKNAIERSIPLCLHKYKRIRKTVFVCFSEEVDNNKSNNYNIDVSNFPKSIEEMKIIRYYLEKLFNCAFKYAYFTLDIFNPEMIEILFDENKTNIPLQIHTKSASLSISNKFEESFLKFALNHLIVSRLQINFNEVDNTEKWIDILLKILTNGGNKFSTVRFRSFDLPEIYKFILQVK</sequence>
<accession>A0A1I8B0W5</accession>
<proteinExistence type="predicted"/>
<dbReference type="PROSITE" id="PS50181">
    <property type="entry name" value="FBOX"/>
    <property type="match status" value="1"/>
</dbReference>
<feature type="domain" description="F-box" evidence="1">
    <location>
        <begin position="1"/>
        <end position="45"/>
    </location>
</feature>
<dbReference type="SUPFAM" id="SSF81383">
    <property type="entry name" value="F-box domain"/>
    <property type="match status" value="1"/>
</dbReference>
<evidence type="ECO:0000313" key="3">
    <source>
        <dbReference type="WBParaSite" id="MhA1_Contig1229.frz3.gene8"/>
    </source>
</evidence>